<name>A0ACB8YTJ2_CICIN</name>
<evidence type="ECO:0000313" key="2">
    <source>
        <dbReference type="Proteomes" id="UP001055811"/>
    </source>
</evidence>
<keyword evidence="2" id="KW-1185">Reference proteome</keyword>
<dbReference type="EMBL" id="CM042017">
    <property type="protein sequence ID" value="KAI3688443.1"/>
    <property type="molecule type" value="Genomic_DNA"/>
</dbReference>
<accession>A0ACB8YTJ2</accession>
<protein>
    <submittedName>
        <fullName evidence="1">Uncharacterized protein</fullName>
    </submittedName>
</protein>
<comment type="caution">
    <text evidence="1">The sequence shown here is derived from an EMBL/GenBank/DDBJ whole genome shotgun (WGS) entry which is preliminary data.</text>
</comment>
<dbReference type="Proteomes" id="UP001055811">
    <property type="component" value="Linkage Group LG09"/>
</dbReference>
<sequence length="410" mass="44182">MASACINNIGLSPDNFLDCSPTCSYAWLTPRASLAREMPDDASNNNRIISQEKLSDLPEEPDLDLSDIADFEFRLEDPVMMLPADQLFSDGKLIPLQLPLIHRDATSSTTTPSDIYSPDTPKPRRRTNSVSVADPFLYSPKAPRCSSRWKELLGLRKLYQSNNAKQDTNRASSPSSSRNGNGNVATKSIKHFLHRSSKSSNDSSVNLPLLKDTDNEPTSVSSRISLSSSSSSHDPDDLPRLSLDSEKPGKVNLNTNTNNHPRMRMVKTRTLSSDGSGTTRVGRSPVRCPADTPAASVRGVSIDSPRMNSSGKIVFHSLERSSSSPGSFNGGPRFKHRGMERSYSANVRVTPVLNVPVCSLRGSSKSGGVFGLPLFSSTQKRDGSSGSNGGAGAGAGRSQLINGKTKTDRT</sequence>
<gene>
    <name evidence="1" type="ORF">L2E82_46023</name>
</gene>
<evidence type="ECO:0000313" key="1">
    <source>
        <dbReference type="EMBL" id="KAI3688443.1"/>
    </source>
</evidence>
<reference evidence="1 2" key="2">
    <citation type="journal article" date="2022" name="Mol. Ecol. Resour.">
        <title>The genomes of chicory, endive, great burdock and yacon provide insights into Asteraceae paleo-polyploidization history and plant inulin production.</title>
        <authorList>
            <person name="Fan W."/>
            <person name="Wang S."/>
            <person name="Wang H."/>
            <person name="Wang A."/>
            <person name="Jiang F."/>
            <person name="Liu H."/>
            <person name="Zhao H."/>
            <person name="Xu D."/>
            <person name="Zhang Y."/>
        </authorList>
    </citation>
    <scope>NUCLEOTIDE SEQUENCE [LARGE SCALE GENOMIC DNA]</scope>
    <source>
        <strain evidence="2">cv. Punajuju</strain>
        <tissue evidence="1">Leaves</tissue>
    </source>
</reference>
<organism evidence="1 2">
    <name type="scientific">Cichorium intybus</name>
    <name type="common">Chicory</name>
    <dbReference type="NCBI Taxonomy" id="13427"/>
    <lineage>
        <taxon>Eukaryota</taxon>
        <taxon>Viridiplantae</taxon>
        <taxon>Streptophyta</taxon>
        <taxon>Embryophyta</taxon>
        <taxon>Tracheophyta</taxon>
        <taxon>Spermatophyta</taxon>
        <taxon>Magnoliopsida</taxon>
        <taxon>eudicotyledons</taxon>
        <taxon>Gunneridae</taxon>
        <taxon>Pentapetalae</taxon>
        <taxon>asterids</taxon>
        <taxon>campanulids</taxon>
        <taxon>Asterales</taxon>
        <taxon>Asteraceae</taxon>
        <taxon>Cichorioideae</taxon>
        <taxon>Cichorieae</taxon>
        <taxon>Cichoriinae</taxon>
        <taxon>Cichorium</taxon>
    </lineage>
</organism>
<reference evidence="2" key="1">
    <citation type="journal article" date="2022" name="Mol. Ecol. Resour.">
        <title>The genomes of chicory, endive, great burdock and yacon provide insights into Asteraceae palaeo-polyploidization history and plant inulin production.</title>
        <authorList>
            <person name="Fan W."/>
            <person name="Wang S."/>
            <person name="Wang H."/>
            <person name="Wang A."/>
            <person name="Jiang F."/>
            <person name="Liu H."/>
            <person name="Zhao H."/>
            <person name="Xu D."/>
            <person name="Zhang Y."/>
        </authorList>
    </citation>
    <scope>NUCLEOTIDE SEQUENCE [LARGE SCALE GENOMIC DNA]</scope>
    <source>
        <strain evidence="2">cv. Punajuju</strain>
    </source>
</reference>
<proteinExistence type="predicted"/>